<feature type="region of interest" description="Disordered" evidence="1">
    <location>
        <begin position="41"/>
        <end position="85"/>
    </location>
</feature>
<gene>
    <name evidence="2" type="ORF">NDU88_003395</name>
</gene>
<evidence type="ECO:0000313" key="3">
    <source>
        <dbReference type="Proteomes" id="UP001066276"/>
    </source>
</evidence>
<dbReference type="Proteomes" id="UP001066276">
    <property type="component" value="Chromosome 5"/>
</dbReference>
<protein>
    <submittedName>
        <fullName evidence="2">Uncharacterized protein</fullName>
    </submittedName>
</protein>
<comment type="caution">
    <text evidence="2">The sequence shown here is derived from an EMBL/GenBank/DDBJ whole genome shotgun (WGS) entry which is preliminary data.</text>
</comment>
<evidence type="ECO:0000313" key="2">
    <source>
        <dbReference type="EMBL" id="KAJ1150605.1"/>
    </source>
</evidence>
<reference evidence="2" key="1">
    <citation type="journal article" date="2022" name="bioRxiv">
        <title>Sequencing and chromosome-scale assembly of the giantPleurodeles waltlgenome.</title>
        <authorList>
            <person name="Brown T."/>
            <person name="Elewa A."/>
            <person name="Iarovenko S."/>
            <person name="Subramanian E."/>
            <person name="Araus A.J."/>
            <person name="Petzold A."/>
            <person name="Susuki M."/>
            <person name="Suzuki K.-i.T."/>
            <person name="Hayashi T."/>
            <person name="Toyoda A."/>
            <person name="Oliveira C."/>
            <person name="Osipova E."/>
            <person name="Leigh N.D."/>
            <person name="Simon A."/>
            <person name="Yun M.H."/>
        </authorList>
    </citation>
    <scope>NUCLEOTIDE SEQUENCE</scope>
    <source>
        <strain evidence="2">20211129_DDA</strain>
        <tissue evidence="2">Liver</tissue>
    </source>
</reference>
<sequence>MYIGILKIDLGHEVPWRDPGNHLTESGHPKMQWWDRAIEKPRVDDQTKIPCDFPDNEDTGTASKSPLPRRKRPKGTFQDQEGDTIGESCVPHRILRLSRLKESRI</sequence>
<dbReference type="EMBL" id="JANPWB010000009">
    <property type="protein sequence ID" value="KAJ1150605.1"/>
    <property type="molecule type" value="Genomic_DNA"/>
</dbReference>
<evidence type="ECO:0000256" key="1">
    <source>
        <dbReference type="SAM" id="MobiDB-lite"/>
    </source>
</evidence>
<dbReference type="AlphaFoldDB" id="A0AAV7RIF3"/>
<keyword evidence="3" id="KW-1185">Reference proteome</keyword>
<accession>A0AAV7RIF3</accession>
<name>A0AAV7RIF3_PLEWA</name>
<proteinExistence type="predicted"/>
<organism evidence="2 3">
    <name type="scientific">Pleurodeles waltl</name>
    <name type="common">Iberian ribbed newt</name>
    <dbReference type="NCBI Taxonomy" id="8319"/>
    <lineage>
        <taxon>Eukaryota</taxon>
        <taxon>Metazoa</taxon>
        <taxon>Chordata</taxon>
        <taxon>Craniata</taxon>
        <taxon>Vertebrata</taxon>
        <taxon>Euteleostomi</taxon>
        <taxon>Amphibia</taxon>
        <taxon>Batrachia</taxon>
        <taxon>Caudata</taxon>
        <taxon>Salamandroidea</taxon>
        <taxon>Salamandridae</taxon>
        <taxon>Pleurodelinae</taxon>
        <taxon>Pleurodeles</taxon>
    </lineage>
</organism>